<comment type="caution">
    <text evidence="3">The sequence shown here is derived from an EMBL/GenBank/DDBJ whole genome shotgun (WGS) entry which is preliminary data.</text>
</comment>
<organism evidence="3 4">
    <name type="scientific">Microbacterium oleivorans</name>
    <dbReference type="NCBI Taxonomy" id="273677"/>
    <lineage>
        <taxon>Bacteria</taxon>
        <taxon>Bacillati</taxon>
        <taxon>Actinomycetota</taxon>
        <taxon>Actinomycetes</taxon>
        <taxon>Micrococcales</taxon>
        <taxon>Microbacteriaceae</taxon>
        <taxon>Microbacterium</taxon>
    </lineage>
</organism>
<evidence type="ECO:0008006" key="5">
    <source>
        <dbReference type="Google" id="ProtNLM"/>
    </source>
</evidence>
<reference evidence="3 4" key="1">
    <citation type="submission" date="2016-02" db="EMBL/GenBank/DDBJ databases">
        <authorList>
            <person name="Wen L."/>
            <person name="He K."/>
            <person name="Yang H."/>
        </authorList>
    </citation>
    <scope>NUCLEOTIDE SEQUENCE [LARGE SCALE GENOMIC DNA]</scope>
    <source>
        <strain evidence="3 4">CD11_3</strain>
    </source>
</reference>
<evidence type="ECO:0000313" key="4">
    <source>
        <dbReference type="Proteomes" id="UP000076998"/>
    </source>
</evidence>
<feature type="transmembrane region" description="Helical" evidence="2">
    <location>
        <begin position="113"/>
        <end position="134"/>
    </location>
</feature>
<feature type="transmembrane region" description="Helical" evidence="2">
    <location>
        <begin position="165"/>
        <end position="184"/>
    </location>
</feature>
<dbReference type="EMBL" id="LSTV01000005">
    <property type="protein sequence ID" value="OAH48944.1"/>
    <property type="molecule type" value="Genomic_DNA"/>
</dbReference>
<dbReference type="OrthoDB" id="5006352at2"/>
<keyword evidence="2" id="KW-0812">Transmembrane</keyword>
<name>A0A177K723_9MICO</name>
<gene>
    <name evidence="3" type="ORF">AYL44_13075</name>
</gene>
<sequence>MDLFAPATVAGGTPATLDTPTDAPRTAGLGRVNPTLLQRLGGVALAASGALFAGGMLTSPSQTAEGTAGYIQSLAADPALSLVSANLLHYGWVALAIGAVSALGLLRSRRGRVFLPLAVAIVVFGAIQMSGLLLSDWFLVSAGSNLPIDLAVTMDAAAKDWSVGVWQYSGMIGGLLGTGILSLALARARAVSWWIAPLAFLPWILPPIVGGALGAVVGLVCFAPLMVAGARLVLAR</sequence>
<evidence type="ECO:0000313" key="3">
    <source>
        <dbReference type="EMBL" id="OAH48944.1"/>
    </source>
</evidence>
<evidence type="ECO:0000256" key="1">
    <source>
        <dbReference type="SAM" id="MobiDB-lite"/>
    </source>
</evidence>
<feature type="transmembrane region" description="Helical" evidence="2">
    <location>
        <begin position="215"/>
        <end position="234"/>
    </location>
</feature>
<proteinExistence type="predicted"/>
<protein>
    <recommendedName>
        <fullName evidence="5">DUF4386 family protein</fullName>
    </recommendedName>
</protein>
<feature type="region of interest" description="Disordered" evidence="1">
    <location>
        <begin position="1"/>
        <end position="25"/>
    </location>
</feature>
<dbReference type="AlphaFoldDB" id="A0A177K723"/>
<feature type="transmembrane region" description="Helical" evidence="2">
    <location>
        <begin position="191"/>
        <end position="209"/>
    </location>
</feature>
<evidence type="ECO:0000256" key="2">
    <source>
        <dbReference type="SAM" id="Phobius"/>
    </source>
</evidence>
<dbReference type="RefSeq" id="WP_064003717.1">
    <property type="nucleotide sequence ID" value="NZ_LSTV01000005.1"/>
</dbReference>
<dbReference type="Proteomes" id="UP000076998">
    <property type="component" value="Unassembled WGS sequence"/>
</dbReference>
<feature type="transmembrane region" description="Helical" evidence="2">
    <location>
        <begin position="87"/>
        <end position="106"/>
    </location>
</feature>
<keyword evidence="2" id="KW-0472">Membrane</keyword>
<accession>A0A177K723</accession>
<keyword evidence="2" id="KW-1133">Transmembrane helix</keyword>